<evidence type="ECO:0000313" key="3">
    <source>
        <dbReference type="Proteomes" id="UP000499080"/>
    </source>
</evidence>
<organism evidence="2 3">
    <name type="scientific">Araneus ventricosus</name>
    <name type="common">Orbweaver spider</name>
    <name type="synonym">Epeira ventricosa</name>
    <dbReference type="NCBI Taxonomy" id="182803"/>
    <lineage>
        <taxon>Eukaryota</taxon>
        <taxon>Metazoa</taxon>
        <taxon>Ecdysozoa</taxon>
        <taxon>Arthropoda</taxon>
        <taxon>Chelicerata</taxon>
        <taxon>Arachnida</taxon>
        <taxon>Araneae</taxon>
        <taxon>Araneomorphae</taxon>
        <taxon>Entelegynae</taxon>
        <taxon>Araneoidea</taxon>
        <taxon>Araneidae</taxon>
        <taxon>Araneus</taxon>
    </lineage>
</organism>
<reference evidence="2 3" key="1">
    <citation type="journal article" date="2019" name="Sci. Rep.">
        <title>Orb-weaving spider Araneus ventricosus genome elucidates the spidroin gene catalogue.</title>
        <authorList>
            <person name="Kono N."/>
            <person name="Nakamura H."/>
            <person name="Ohtoshi R."/>
            <person name="Moran D.A.P."/>
            <person name="Shinohara A."/>
            <person name="Yoshida Y."/>
            <person name="Fujiwara M."/>
            <person name="Mori M."/>
            <person name="Tomita M."/>
            <person name="Arakawa K."/>
        </authorList>
    </citation>
    <scope>NUCLEOTIDE SEQUENCE [LARGE SCALE GENOMIC DNA]</scope>
</reference>
<dbReference type="AlphaFoldDB" id="A0A4Y2QJJ5"/>
<dbReference type="Proteomes" id="UP000499080">
    <property type="component" value="Unassembled WGS sequence"/>
</dbReference>
<comment type="caution">
    <text evidence="2">The sequence shown here is derived from an EMBL/GenBank/DDBJ whole genome shotgun (WGS) entry which is preliminary data.</text>
</comment>
<dbReference type="EMBL" id="BGPR01014053">
    <property type="protein sequence ID" value="GBN63491.1"/>
    <property type="molecule type" value="Genomic_DNA"/>
</dbReference>
<evidence type="ECO:0000256" key="1">
    <source>
        <dbReference type="SAM" id="MobiDB-lite"/>
    </source>
</evidence>
<keyword evidence="3" id="KW-1185">Reference proteome</keyword>
<feature type="compositionally biased region" description="Acidic residues" evidence="1">
    <location>
        <begin position="12"/>
        <end position="47"/>
    </location>
</feature>
<feature type="region of interest" description="Disordered" evidence="1">
    <location>
        <begin position="1"/>
        <end position="74"/>
    </location>
</feature>
<sequence>MEELSKERPAEDESDTSDLDGEAYSDYETDSEIDVEDNPVHEEDSDSNSDTKCAFHDAFASETPSAGDKKMYPK</sequence>
<accession>A0A4Y2QJJ5</accession>
<proteinExistence type="predicted"/>
<gene>
    <name evidence="2" type="ORF">AVEN_41226_1</name>
</gene>
<name>A0A4Y2QJJ5_ARAVE</name>
<feature type="compositionally biased region" description="Basic and acidic residues" evidence="1">
    <location>
        <begin position="1"/>
        <end position="11"/>
    </location>
</feature>
<evidence type="ECO:0000313" key="2">
    <source>
        <dbReference type="EMBL" id="GBN63491.1"/>
    </source>
</evidence>
<protein>
    <submittedName>
        <fullName evidence="2">Uncharacterized protein</fullName>
    </submittedName>
</protein>